<dbReference type="InterPro" id="IPR052192">
    <property type="entry name" value="Insect_Ionotropic_Sensory_Rcpt"/>
</dbReference>
<evidence type="ECO:0000256" key="12">
    <source>
        <dbReference type="ARBA" id="ARBA00023303"/>
    </source>
</evidence>
<evidence type="ECO:0000256" key="3">
    <source>
        <dbReference type="ARBA" id="ARBA00022448"/>
    </source>
</evidence>
<dbReference type="Proteomes" id="UP001233999">
    <property type="component" value="Unassembled WGS sequence"/>
</dbReference>
<dbReference type="PANTHER" id="PTHR42643">
    <property type="entry name" value="IONOTROPIC RECEPTOR 20A-RELATED"/>
    <property type="match status" value="1"/>
</dbReference>
<proteinExistence type="inferred from homology"/>
<sequence>MISYLNIFSNFKCVGIITDYDSNIAQLLPKNVEVVQLRMSSQVKEINTQIWEELDNITKEFEYILRSAINLKCFGYIIQVSNYKSVVYSFARTTKFSVQRGHLRLLFVPVIYISNNGETIIHQQSLDEVFSLKQMNNIPDVVVIKFTPSLFSNNVKLFSKDEYEKENEEFNRNSTNDNRSQTAIEFVTHKCVGKASSEEILLDVWYSNDKTNSWIENLFKDKLNDMEGKELVIATVDYLPYVVIEKGKEPDGLEMRIIAELSKQMNFTMVVIDDEEFLWGTIFENGSGNGILGRVAEDTAHFAFSATYASWFFVYNYTEFSHSYLRAALNGIMPAPQLLPRWHTVIIPFSSQIWIATLIMFLVSSIATYIVATFSTRFLGDAGPYKTLIQSGLQVFGMLVLQVYEGVNEEERYLVLRTLTTLMDVMIHTFSSTYTGGLAAVLTIPRYQRPIDTLPELADSNLIWSAQDEVFAFAIQGTDDPILQRIVKNFRVFDEEELKKKALEAQIGFVMETMSGRACCLSPHLTPEAMSKLRTMKEPLYWGHVIMVLRKSSPYLRRLNKLSIKLTEAGVVQYWEGDVARKYKSGCGSGPLYEDGPTKLVLGHVQGAFMLYSLGIILSSLAFLWEIIRSNKSNKRKTASH</sequence>
<dbReference type="GO" id="GO:0015276">
    <property type="term" value="F:ligand-gated monoatomic ion channel activity"/>
    <property type="evidence" value="ECO:0007669"/>
    <property type="project" value="InterPro"/>
</dbReference>
<evidence type="ECO:0000256" key="4">
    <source>
        <dbReference type="ARBA" id="ARBA00022475"/>
    </source>
</evidence>
<evidence type="ECO:0000256" key="11">
    <source>
        <dbReference type="ARBA" id="ARBA00023286"/>
    </source>
</evidence>
<feature type="transmembrane region" description="Helical" evidence="13">
    <location>
        <begin position="609"/>
        <end position="628"/>
    </location>
</feature>
<evidence type="ECO:0000313" key="15">
    <source>
        <dbReference type="EMBL" id="KAJ9590102.1"/>
    </source>
</evidence>
<dbReference type="GO" id="GO:0050906">
    <property type="term" value="P:detection of stimulus involved in sensory perception"/>
    <property type="evidence" value="ECO:0007669"/>
    <property type="project" value="UniProtKB-ARBA"/>
</dbReference>
<evidence type="ECO:0000256" key="9">
    <source>
        <dbReference type="ARBA" id="ARBA00023170"/>
    </source>
</evidence>
<evidence type="ECO:0000256" key="2">
    <source>
        <dbReference type="ARBA" id="ARBA00008685"/>
    </source>
</evidence>
<dbReference type="PANTHER" id="PTHR42643:SF40">
    <property type="entry name" value="IONOTROPIC RECEPTOR 41A-RELATED"/>
    <property type="match status" value="1"/>
</dbReference>
<organism evidence="15 16">
    <name type="scientific">Diploptera punctata</name>
    <name type="common">Pacific beetle cockroach</name>
    <dbReference type="NCBI Taxonomy" id="6984"/>
    <lineage>
        <taxon>Eukaryota</taxon>
        <taxon>Metazoa</taxon>
        <taxon>Ecdysozoa</taxon>
        <taxon>Arthropoda</taxon>
        <taxon>Hexapoda</taxon>
        <taxon>Insecta</taxon>
        <taxon>Pterygota</taxon>
        <taxon>Neoptera</taxon>
        <taxon>Polyneoptera</taxon>
        <taxon>Dictyoptera</taxon>
        <taxon>Blattodea</taxon>
        <taxon>Blaberoidea</taxon>
        <taxon>Blaberidae</taxon>
        <taxon>Diplopterinae</taxon>
        <taxon>Diploptera</taxon>
    </lineage>
</organism>
<keyword evidence="8 13" id="KW-0472">Membrane</keyword>
<evidence type="ECO:0000256" key="10">
    <source>
        <dbReference type="ARBA" id="ARBA00023180"/>
    </source>
</evidence>
<evidence type="ECO:0000256" key="13">
    <source>
        <dbReference type="SAM" id="Phobius"/>
    </source>
</evidence>
<reference evidence="15" key="1">
    <citation type="journal article" date="2023" name="IScience">
        <title>Live-bearing cockroach genome reveals convergent evolutionary mechanisms linked to viviparity in insects and beyond.</title>
        <authorList>
            <person name="Fouks B."/>
            <person name="Harrison M.C."/>
            <person name="Mikhailova A.A."/>
            <person name="Marchal E."/>
            <person name="English S."/>
            <person name="Carruthers M."/>
            <person name="Jennings E.C."/>
            <person name="Chiamaka E.L."/>
            <person name="Frigard R.A."/>
            <person name="Pippel M."/>
            <person name="Attardo G.M."/>
            <person name="Benoit J.B."/>
            <person name="Bornberg-Bauer E."/>
            <person name="Tobe S.S."/>
        </authorList>
    </citation>
    <scope>NUCLEOTIDE SEQUENCE</scope>
    <source>
        <strain evidence="15">Stay&amp;Tobe</strain>
    </source>
</reference>
<reference evidence="15" key="2">
    <citation type="submission" date="2023-05" db="EMBL/GenBank/DDBJ databases">
        <authorList>
            <person name="Fouks B."/>
        </authorList>
    </citation>
    <scope>NUCLEOTIDE SEQUENCE</scope>
    <source>
        <strain evidence="15">Stay&amp;Tobe</strain>
        <tissue evidence="15">Testes</tissue>
    </source>
</reference>
<keyword evidence="9" id="KW-0675">Receptor</keyword>
<evidence type="ECO:0000256" key="7">
    <source>
        <dbReference type="ARBA" id="ARBA00023065"/>
    </source>
</evidence>
<keyword evidence="11" id="KW-1071">Ligand-gated ion channel</keyword>
<keyword evidence="12" id="KW-0407">Ion channel</keyword>
<dbReference type="Gene3D" id="1.10.287.70">
    <property type="match status" value="1"/>
</dbReference>
<keyword evidence="5 13" id="KW-0812">Transmembrane</keyword>
<feature type="domain" description="Ionotropic glutamate receptor L-glutamate and glycine-binding" evidence="14">
    <location>
        <begin position="240"/>
        <end position="297"/>
    </location>
</feature>
<name>A0AAD8A1J4_DIPPU</name>
<comment type="subcellular location">
    <subcellularLocation>
        <location evidence="1">Cell membrane</location>
        <topology evidence="1">Multi-pass membrane protein</topology>
    </subcellularLocation>
</comment>
<evidence type="ECO:0000256" key="8">
    <source>
        <dbReference type="ARBA" id="ARBA00023136"/>
    </source>
</evidence>
<evidence type="ECO:0000313" key="16">
    <source>
        <dbReference type="Proteomes" id="UP001233999"/>
    </source>
</evidence>
<accession>A0AAD8A1J4</accession>
<evidence type="ECO:0000259" key="14">
    <source>
        <dbReference type="SMART" id="SM00918"/>
    </source>
</evidence>
<keyword evidence="7" id="KW-0406">Ion transport</keyword>
<comment type="caution">
    <text evidence="15">The sequence shown here is derived from an EMBL/GenBank/DDBJ whole genome shotgun (WGS) entry which is preliminary data.</text>
</comment>
<dbReference type="InterPro" id="IPR019594">
    <property type="entry name" value="Glu/Gly-bd"/>
</dbReference>
<evidence type="ECO:0000256" key="5">
    <source>
        <dbReference type="ARBA" id="ARBA00022692"/>
    </source>
</evidence>
<dbReference type="EMBL" id="JASPKZ010004561">
    <property type="protein sequence ID" value="KAJ9590102.1"/>
    <property type="molecule type" value="Genomic_DNA"/>
</dbReference>
<comment type="similarity">
    <text evidence="2">Belongs to the glutamate-gated ion channel (TC 1.A.10.1) family.</text>
</comment>
<dbReference type="SMART" id="SM00918">
    <property type="entry name" value="Lig_chan-Glu_bd"/>
    <property type="match status" value="1"/>
</dbReference>
<evidence type="ECO:0000256" key="1">
    <source>
        <dbReference type="ARBA" id="ARBA00004651"/>
    </source>
</evidence>
<dbReference type="SUPFAM" id="SSF53850">
    <property type="entry name" value="Periplasmic binding protein-like II"/>
    <property type="match status" value="1"/>
</dbReference>
<keyword evidence="10" id="KW-0325">Glycoprotein</keyword>
<dbReference type="Pfam" id="PF00060">
    <property type="entry name" value="Lig_chan"/>
    <property type="match status" value="1"/>
</dbReference>
<gene>
    <name evidence="15" type="ORF">L9F63_016781</name>
</gene>
<keyword evidence="6 13" id="KW-1133">Transmembrane helix</keyword>
<keyword evidence="3" id="KW-0813">Transport</keyword>
<dbReference type="GO" id="GO:0005886">
    <property type="term" value="C:plasma membrane"/>
    <property type="evidence" value="ECO:0007669"/>
    <property type="project" value="UniProtKB-SubCell"/>
</dbReference>
<dbReference type="Gene3D" id="3.40.190.10">
    <property type="entry name" value="Periplasmic binding protein-like II"/>
    <property type="match status" value="1"/>
</dbReference>
<evidence type="ECO:0000256" key="6">
    <source>
        <dbReference type="ARBA" id="ARBA00022989"/>
    </source>
</evidence>
<dbReference type="AlphaFoldDB" id="A0AAD8A1J4"/>
<keyword evidence="4" id="KW-1003">Cell membrane</keyword>
<dbReference type="InterPro" id="IPR001320">
    <property type="entry name" value="Iontro_rcpt_C"/>
</dbReference>
<protein>
    <recommendedName>
        <fullName evidence="14">Ionotropic glutamate receptor L-glutamate and glycine-binding domain-containing protein</fullName>
    </recommendedName>
</protein>
<keyword evidence="16" id="KW-1185">Reference proteome</keyword>